<feature type="region of interest" description="Disordered" evidence="1">
    <location>
        <begin position="460"/>
        <end position="499"/>
    </location>
</feature>
<dbReference type="Pfam" id="PF16640">
    <property type="entry name" value="Big_3_5"/>
    <property type="match status" value="2"/>
</dbReference>
<evidence type="ECO:0000313" key="5">
    <source>
        <dbReference type="EMBL" id="PZF80765.1"/>
    </source>
</evidence>
<dbReference type="Gene3D" id="2.60.40.10">
    <property type="entry name" value="Immunoglobulins"/>
    <property type="match status" value="2"/>
</dbReference>
<proteinExistence type="predicted"/>
<evidence type="ECO:0000256" key="3">
    <source>
        <dbReference type="SAM" id="SignalP"/>
    </source>
</evidence>
<feature type="compositionally biased region" description="Gly residues" evidence="1">
    <location>
        <begin position="472"/>
        <end position="499"/>
    </location>
</feature>
<dbReference type="Proteomes" id="UP000248764">
    <property type="component" value="Unassembled WGS sequence"/>
</dbReference>
<organism evidence="5 6">
    <name type="scientific">Jiangella anatolica</name>
    <dbReference type="NCBI Taxonomy" id="2670374"/>
    <lineage>
        <taxon>Bacteria</taxon>
        <taxon>Bacillati</taxon>
        <taxon>Actinomycetota</taxon>
        <taxon>Actinomycetes</taxon>
        <taxon>Jiangellales</taxon>
        <taxon>Jiangellaceae</taxon>
        <taxon>Jiangella</taxon>
    </lineage>
</organism>
<feature type="domain" description="Bacterial Ig-like" evidence="4">
    <location>
        <begin position="168"/>
        <end position="258"/>
    </location>
</feature>
<evidence type="ECO:0000256" key="2">
    <source>
        <dbReference type="SAM" id="Phobius"/>
    </source>
</evidence>
<evidence type="ECO:0000259" key="4">
    <source>
        <dbReference type="Pfam" id="PF16640"/>
    </source>
</evidence>
<feature type="chain" id="PRO_5015854606" description="Bacterial Ig-like domain-containing protein" evidence="3">
    <location>
        <begin position="23"/>
        <end position="544"/>
    </location>
</feature>
<feature type="transmembrane region" description="Helical" evidence="2">
    <location>
        <begin position="508"/>
        <end position="530"/>
    </location>
</feature>
<dbReference type="GO" id="GO:0005975">
    <property type="term" value="P:carbohydrate metabolic process"/>
    <property type="evidence" value="ECO:0007669"/>
    <property type="project" value="UniProtKB-ARBA"/>
</dbReference>
<reference evidence="5 6" key="1">
    <citation type="submission" date="2018-01" db="EMBL/GenBank/DDBJ databases">
        <title>Draft genome sequence of Jiangella sp. GTF31.</title>
        <authorList>
            <person name="Sahin N."/>
            <person name="Ay H."/>
            <person name="Saygin H."/>
        </authorList>
    </citation>
    <scope>NUCLEOTIDE SEQUENCE [LARGE SCALE GENOMIC DNA]</scope>
    <source>
        <strain evidence="5 6">GTF31</strain>
    </source>
</reference>
<dbReference type="EMBL" id="POTW01000076">
    <property type="protein sequence ID" value="PZF80765.1"/>
    <property type="molecule type" value="Genomic_DNA"/>
</dbReference>
<dbReference type="InterPro" id="IPR032109">
    <property type="entry name" value="Big_3_5"/>
</dbReference>
<accession>A0A2W2B002</accession>
<keyword evidence="2" id="KW-0472">Membrane</keyword>
<dbReference type="InterPro" id="IPR013783">
    <property type="entry name" value="Ig-like_fold"/>
</dbReference>
<gene>
    <name evidence="5" type="ORF">C1I92_24300</name>
</gene>
<evidence type="ECO:0000256" key="1">
    <source>
        <dbReference type="SAM" id="MobiDB-lite"/>
    </source>
</evidence>
<sequence length="544" mass="54573">MAAAAGLMVAMLTAGLTTRADASPEPPELATLTATPAGGLWADGGMEAELVAEGLTWGTSSSMEIRTLSEPGVYTYSPSTFLIATPLIFLGDPPKGFASHVLGGLQVGLVEPGSYEIVLFAADPSGAVWTPTASAWLTWDDTGWQITPDEPTATLTSVNLRTEVDGAAADTVPLGEPVDVIATTTPAEAPGSVEVFAEDPNDPADQPVSLGTATVSNGSATVTVDDLEAGAYALTATFEPSDEEFAESSTTSAIPLTVEAPDAVQTTTTLAVTPESPVEPGTAVTLTATVAPADAVGQVQFRVDGEPFEDPVALESGTAVLTTSELPEGELELRAAFAPTDELAFTDSTSAPVTYTVGEGDPGPQITAADAEGNPLGTNPTLADGQVVTLTAPGYQADEAVTVTLDPEGDEPQQLGDPIAADDEGTVTTEFTAANLAPGQHQLDFAAASQTLSWQFQIADPAGSENGDDGTEAGGDAAGGTDTGGAAGAAGGAAGGSSGGSGSLAQTGVFLVGPAVLLGLAAVSAGYAFVRRGRRDELLTFDEP</sequence>
<feature type="signal peptide" evidence="3">
    <location>
        <begin position="1"/>
        <end position="22"/>
    </location>
</feature>
<keyword evidence="2" id="KW-1133">Transmembrane helix</keyword>
<keyword evidence="3" id="KW-0732">Signal</keyword>
<protein>
    <recommendedName>
        <fullName evidence="4">Bacterial Ig-like domain-containing protein</fullName>
    </recommendedName>
</protein>
<keyword evidence="6" id="KW-1185">Reference proteome</keyword>
<keyword evidence="2" id="KW-0812">Transmembrane</keyword>
<name>A0A2W2B002_9ACTN</name>
<dbReference type="AlphaFoldDB" id="A0A2W2B002"/>
<evidence type="ECO:0000313" key="6">
    <source>
        <dbReference type="Proteomes" id="UP000248764"/>
    </source>
</evidence>
<comment type="caution">
    <text evidence="5">The sequence shown here is derived from an EMBL/GenBank/DDBJ whole genome shotgun (WGS) entry which is preliminary data.</text>
</comment>
<feature type="domain" description="Bacterial Ig-like" evidence="4">
    <location>
        <begin position="274"/>
        <end position="357"/>
    </location>
</feature>